<accession>A0A1G5RHQ5</accession>
<organism evidence="1 2">
    <name type="scientific">Epibacterium ulvae</name>
    <dbReference type="NCBI Taxonomy" id="1156985"/>
    <lineage>
        <taxon>Bacteria</taxon>
        <taxon>Pseudomonadati</taxon>
        <taxon>Pseudomonadota</taxon>
        <taxon>Alphaproteobacteria</taxon>
        <taxon>Rhodobacterales</taxon>
        <taxon>Roseobacteraceae</taxon>
        <taxon>Epibacterium</taxon>
    </lineage>
</organism>
<reference evidence="1 2" key="1">
    <citation type="submission" date="2016-10" db="EMBL/GenBank/DDBJ databases">
        <authorList>
            <person name="de Groot N.N."/>
        </authorList>
    </citation>
    <scope>NUCLEOTIDE SEQUENCE [LARGE SCALE GENOMIC DNA]</scope>
    <source>
        <strain evidence="1 2">U95</strain>
    </source>
</reference>
<evidence type="ECO:0000313" key="2">
    <source>
        <dbReference type="Proteomes" id="UP000198767"/>
    </source>
</evidence>
<dbReference type="AlphaFoldDB" id="A0A1G5RHQ5"/>
<dbReference type="RefSeq" id="WP_090221075.1">
    <property type="nucleotide sequence ID" value="NZ_FMWG01000017.1"/>
</dbReference>
<dbReference type="Proteomes" id="UP000198767">
    <property type="component" value="Unassembled WGS sequence"/>
</dbReference>
<protein>
    <submittedName>
        <fullName evidence="1">Uncharacterized protein</fullName>
    </submittedName>
</protein>
<name>A0A1G5RHQ5_9RHOB</name>
<gene>
    <name evidence="1" type="ORF">SAMN04488118_11719</name>
</gene>
<keyword evidence="2" id="KW-1185">Reference proteome</keyword>
<dbReference type="EMBL" id="FMWG01000017">
    <property type="protein sequence ID" value="SCZ73418.1"/>
    <property type="molecule type" value="Genomic_DNA"/>
</dbReference>
<sequence length="90" mass="9780">MPNVQLDRDTALVLANGVIATQIQAPLRPYIEAMMTEGYKDALAFSAVSGDKLDDFDLFLAMCRDEGFLTTDEINDLGDAHVDASRTQAA</sequence>
<evidence type="ECO:0000313" key="1">
    <source>
        <dbReference type="EMBL" id="SCZ73418.1"/>
    </source>
</evidence>
<dbReference type="OrthoDB" id="284691at204455"/>
<proteinExistence type="predicted"/>